<dbReference type="EMBL" id="LT906479">
    <property type="protein sequence ID" value="SNW05032.1"/>
    <property type="molecule type" value="Genomic_DNA"/>
</dbReference>
<feature type="domain" description="Bacterial type II secretion system protein E" evidence="2">
    <location>
        <begin position="194"/>
        <end position="208"/>
    </location>
</feature>
<reference evidence="3 4" key="1">
    <citation type="submission" date="2017-06" db="EMBL/GenBank/DDBJ databases">
        <authorList>
            <consortium name="Pathogen Informatics"/>
        </authorList>
    </citation>
    <scope>NUCLEOTIDE SEQUENCE [LARGE SCALE GENOMIC DNA]</scope>
    <source>
        <strain evidence="3 4">NCTC12148</strain>
    </source>
</reference>
<dbReference type="STRING" id="1411141.GCA_001590885_03339"/>
<dbReference type="Gene3D" id="3.30.450.90">
    <property type="match status" value="1"/>
</dbReference>
<accession>A0A240CBR4</accession>
<organism evidence="3 4">
    <name type="scientific">Serratia ficaria</name>
    <dbReference type="NCBI Taxonomy" id="61651"/>
    <lineage>
        <taxon>Bacteria</taxon>
        <taxon>Pseudomonadati</taxon>
        <taxon>Pseudomonadota</taxon>
        <taxon>Gammaproteobacteria</taxon>
        <taxon>Enterobacterales</taxon>
        <taxon>Yersiniaceae</taxon>
        <taxon>Serratia</taxon>
    </lineage>
</organism>
<dbReference type="Proteomes" id="UP000215134">
    <property type="component" value="Chromosome 1"/>
</dbReference>
<dbReference type="OrthoDB" id="9804785at2"/>
<evidence type="ECO:0000313" key="4">
    <source>
        <dbReference type="Proteomes" id="UP000215134"/>
    </source>
</evidence>
<dbReference type="SUPFAM" id="SSF52540">
    <property type="entry name" value="P-loop containing nucleoside triphosphate hydrolases"/>
    <property type="match status" value="1"/>
</dbReference>
<keyword evidence="4" id="KW-1185">Reference proteome</keyword>
<dbReference type="CDD" id="cd01131">
    <property type="entry name" value="PilT"/>
    <property type="match status" value="1"/>
</dbReference>
<dbReference type="NCBIfam" id="TIGR01420">
    <property type="entry name" value="pilT_fam"/>
    <property type="match status" value="1"/>
</dbReference>
<evidence type="ECO:0000313" key="3">
    <source>
        <dbReference type="EMBL" id="SNW05032.1"/>
    </source>
</evidence>
<gene>
    <name evidence="3" type="primary">yggR</name>
    <name evidence="3" type="ORF">SAMEA4384070_04146</name>
</gene>
<dbReference type="KEGG" id="sfj:SAMEA4384070_4146"/>
<dbReference type="GeneID" id="75029266"/>
<protein>
    <submittedName>
        <fullName evidence="3">Type II secretory pathway, ATPase PulE/Tfp pilus assembly pathway, ATPase PilB</fullName>
    </submittedName>
</protein>
<dbReference type="Gene3D" id="3.40.50.300">
    <property type="entry name" value="P-loop containing nucleotide triphosphate hydrolases"/>
    <property type="match status" value="1"/>
</dbReference>
<proteinExistence type="inferred from homology"/>
<dbReference type="InterPro" id="IPR001482">
    <property type="entry name" value="T2SS/T4SS_dom"/>
</dbReference>
<evidence type="ECO:0000256" key="1">
    <source>
        <dbReference type="ARBA" id="ARBA00006611"/>
    </source>
</evidence>
<dbReference type="PROSITE" id="PS00662">
    <property type="entry name" value="T2SP_E"/>
    <property type="match status" value="1"/>
</dbReference>
<dbReference type="PANTHER" id="PTHR30486:SF6">
    <property type="entry name" value="TYPE IV PILUS RETRACTATION ATPASE PILT"/>
    <property type="match status" value="1"/>
</dbReference>
<dbReference type="GO" id="GO:0005524">
    <property type="term" value="F:ATP binding"/>
    <property type="evidence" value="ECO:0007669"/>
    <property type="project" value="InterPro"/>
</dbReference>
<dbReference type="InterPro" id="IPR050921">
    <property type="entry name" value="T4SS_GSP_E_ATPase"/>
</dbReference>
<dbReference type="RefSeq" id="WP_095099182.1">
    <property type="nucleotide sequence ID" value="NZ_CAMIQD010000004.1"/>
</dbReference>
<name>A0A240CBR4_SERFI</name>
<dbReference type="GO" id="GO:0016887">
    <property type="term" value="F:ATP hydrolysis activity"/>
    <property type="evidence" value="ECO:0007669"/>
    <property type="project" value="InterPro"/>
</dbReference>
<dbReference type="InterPro" id="IPR006321">
    <property type="entry name" value="PilT/PilU"/>
</dbReference>
<dbReference type="Pfam" id="PF00437">
    <property type="entry name" value="T2SSE"/>
    <property type="match status" value="1"/>
</dbReference>
<sequence>MDIDEFVALSVKHNASDLHLCAGHPPMLRIDGELRPLEGAESLRPERMLALCDRLLAPSQRRELQQRGQLDLALQLPGGLRLRANAFLQREGISLALRRIASECPTLAALAAPEIIPALLRREDGLILVTGATGSGKSTTLAAMIDEINRHQRRHILTLEDPIEFVHHSRRSLIQQRELGRDSHSFDDALRAALREDPDVILLGELRDTATIRLALTAAETGHLVLATLHTRNAPQAIERLVDVFPAEEKPYVRAQLAGSLQAVIAQKLIGRPGGGRLAIFEVLTATAAVSSMIREGKNHQLASVLQTGAQSGMQTFEQGLQQRIDAGLLGDRGERERAVSPVAFRTSFPE</sequence>
<evidence type="ECO:0000259" key="2">
    <source>
        <dbReference type="PROSITE" id="PS00662"/>
    </source>
</evidence>
<dbReference type="PANTHER" id="PTHR30486">
    <property type="entry name" value="TWITCHING MOTILITY PROTEIN PILT"/>
    <property type="match status" value="1"/>
</dbReference>
<comment type="similarity">
    <text evidence="1">Belongs to the GSP E family.</text>
</comment>
<dbReference type="InterPro" id="IPR027417">
    <property type="entry name" value="P-loop_NTPase"/>
</dbReference>
<dbReference type="AlphaFoldDB" id="A0A240CBR4"/>